<keyword evidence="2" id="KW-1185">Reference proteome</keyword>
<dbReference type="AlphaFoldDB" id="F1A1T2"/>
<organism evidence="1 2">
    <name type="scientific">Dictyostelium purpureum</name>
    <name type="common">Slime mold</name>
    <dbReference type="NCBI Taxonomy" id="5786"/>
    <lineage>
        <taxon>Eukaryota</taxon>
        <taxon>Amoebozoa</taxon>
        <taxon>Evosea</taxon>
        <taxon>Eumycetozoa</taxon>
        <taxon>Dictyostelia</taxon>
        <taxon>Dictyosteliales</taxon>
        <taxon>Dictyosteliaceae</taxon>
        <taxon>Dictyostelium</taxon>
    </lineage>
</organism>
<proteinExistence type="predicted"/>
<dbReference type="VEuPathDB" id="AmoebaDB:DICPUDRAFT_158518"/>
<name>F1A1T2_DICPU</name>
<dbReference type="InParanoid" id="F1A1T2"/>
<protein>
    <submittedName>
        <fullName evidence="1">Uncharacterized protein</fullName>
    </submittedName>
</protein>
<evidence type="ECO:0000313" key="2">
    <source>
        <dbReference type="Proteomes" id="UP000001064"/>
    </source>
</evidence>
<dbReference type="RefSeq" id="XP_003293622.1">
    <property type="nucleotide sequence ID" value="XM_003293574.1"/>
</dbReference>
<reference evidence="2" key="1">
    <citation type="journal article" date="2011" name="Genome Biol.">
        <title>Comparative genomics of the social amoebae Dictyostelium discoideum and Dictyostelium purpureum.</title>
        <authorList>
            <consortium name="US DOE Joint Genome Institute (JGI-PGF)"/>
            <person name="Sucgang R."/>
            <person name="Kuo A."/>
            <person name="Tian X."/>
            <person name="Salerno W."/>
            <person name="Parikh A."/>
            <person name="Feasley C.L."/>
            <person name="Dalin E."/>
            <person name="Tu H."/>
            <person name="Huang E."/>
            <person name="Barry K."/>
            <person name="Lindquist E."/>
            <person name="Shapiro H."/>
            <person name="Bruce D."/>
            <person name="Schmutz J."/>
            <person name="Salamov A."/>
            <person name="Fey P."/>
            <person name="Gaudet P."/>
            <person name="Anjard C."/>
            <person name="Babu M.M."/>
            <person name="Basu S."/>
            <person name="Bushmanova Y."/>
            <person name="van der Wel H."/>
            <person name="Katoh-Kurasawa M."/>
            <person name="Dinh C."/>
            <person name="Coutinho P.M."/>
            <person name="Saito T."/>
            <person name="Elias M."/>
            <person name="Schaap P."/>
            <person name="Kay R.R."/>
            <person name="Henrissat B."/>
            <person name="Eichinger L."/>
            <person name="Rivero F."/>
            <person name="Putnam N.H."/>
            <person name="West C.M."/>
            <person name="Loomis W.F."/>
            <person name="Chisholm R.L."/>
            <person name="Shaulsky G."/>
            <person name="Strassmann J.E."/>
            <person name="Queller D.C."/>
            <person name="Kuspa A."/>
            <person name="Grigoriev I.V."/>
        </authorList>
    </citation>
    <scope>NUCLEOTIDE SEQUENCE [LARGE SCALE GENOMIC DNA]</scope>
    <source>
        <strain evidence="2">QSDP1</strain>
    </source>
</reference>
<evidence type="ECO:0000313" key="1">
    <source>
        <dbReference type="EMBL" id="EGC29848.1"/>
    </source>
</evidence>
<gene>
    <name evidence="1" type="ORF">DICPUDRAFT_158518</name>
</gene>
<dbReference type="EMBL" id="GL871385">
    <property type="protein sequence ID" value="EGC29848.1"/>
    <property type="molecule type" value="Genomic_DNA"/>
</dbReference>
<dbReference type="KEGG" id="dpp:DICPUDRAFT_158518"/>
<dbReference type="GeneID" id="10504943"/>
<dbReference type="Proteomes" id="UP000001064">
    <property type="component" value="Unassembled WGS sequence"/>
</dbReference>
<accession>F1A1T2</accession>
<sequence length="60" mass="7163">MSLDPFFDRFYDSFEPEDTVYQIRPLMQGIDYKALPDPNDLENQAKFNSREPLYCILINK</sequence>